<dbReference type="RefSeq" id="WP_257766920.1">
    <property type="nucleotide sequence ID" value="NZ_CP102480.1"/>
</dbReference>
<dbReference type="GO" id="GO:0006086">
    <property type="term" value="P:pyruvate decarboxylation to acetyl-CoA"/>
    <property type="evidence" value="ECO:0007669"/>
    <property type="project" value="TreeGrafter"/>
</dbReference>
<evidence type="ECO:0000259" key="6">
    <source>
        <dbReference type="Pfam" id="PF00676"/>
    </source>
</evidence>
<evidence type="ECO:0000256" key="3">
    <source>
        <dbReference type="ARBA" id="ARBA00023052"/>
    </source>
</evidence>
<accession>A0A9J7ASS7</accession>
<dbReference type="PANTHER" id="PTHR11516:SF60">
    <property type="entry name" value="PYRUVATE DEHYDROGENASE E1 COMPONENT SUBUNIT ALPHA"/>
    <property type="match status" value="1"/>
</dbReference>
<comment type="function">
    <text evidence="4">The pyruvate dehydrogenase complex catalyzes the overall conversion of pyruvate to acetyl-CoA and CO(2). It contains multiple copies of three enzymatic components: pyruvate dehydrogenase (E1), dihydrolipoamide acetyltransferase (E2) and lipoamide dehydrogenase (E3).</text>
</comment>
<reference evidence="7" key="1">
    <citation type="submission" date="2022-08" db="EMBL/GenBank/DDBJ databases">
        <title>Nisaea acidiphila sp. nov., isolated from a marine algal debris and emended description of the genus Nisaea Urios et al. 2008.</title>
        <authorList>
            <person name="Kwon K."/>
        </authorList>
    </citation>
    <scope>NUCLEOTIDE SEQUENCE</scope>
    <source>
        <strain evidence="7">MEBiC11861</strain>
    </source>
</reference>
<comment type="cofactor">
    <cofactor evidence="1">
        <name>thiamine diphosphate</name>
        <dbReference type="ChEBI" id="CHEBI:58937"/>
    </cofactor>
</comment>
<dbReference type="CDD" id="cd02000">
    <property type="entry name" value="TPP_E1_PDC_ADC_BCADC"/>
    <property type="match status" value="1"/>
</dbReference>
<dbReference type="KEGG" id="naci:NUH88_13420"/>
<keyword evidence="8" id="KW-1185">Reference proteome</keyword>
<dbReference type="InterPro" id="IPR050642">
    <property type="entry name" value="PDH_E1_Alpha_Subunit"/>
</dbReference>
<dbReference type="InterPro" id="IPR001017">
    <property type="entry name" value="DH_E1"/>
</dbReference>
<dbReference type="Gene3D" id="3.40.50.970">
    <property type="match status" value="1"/>
</dbReference>
<evidence type="ECO:0000256" key="5">
    <source>
        <dbReference type="ARBA" id="ARBA00051231"/>
    </source>
</evidence>
<dbReference type="EMBL" id="CP102480">
    <property type="protein sequence ID" value="UUX48413.1"/>
    <property type="molecule type" value="Genomic_DNA"/>
</dbReference>
<organism evidence="7 8">
    <name type="scientific">Nisaea acidiphila</name>
    <dbReference type="NCBI Taxonomy" id="1862145"/>
    <lineage>
        <taxon>Bacteria</taxon>
        <taxon>Pseudomonadati</taxon>
        <taxon>Pseudomonadota</taxon>
        <taxon>Alphaproteobacteria</taxon>
        <taxon>Rhodospirillales</taxon>
        <taxon>Thalassobaculaceae</taxon>
        <taxon>Nisaea</taxon>
    </lineage>
</organism>
<keyword evidence="2" id="KW-0560">Oxidoreductase</keyword>
<evidence type="ECO:0000313" key="8">
    <source>
        <dbReference type="Proteomes" id="UP001060336"/>
    </source>
</evidence>
<comment type="catalytic activity">
    <reaction evidence="5">
        <text>N(6)-[(R)-lipoyl]-L-lysyl-[protein] + pyruvate + H(+) = N(6)-[(R)-S(8)-acetyldihydrolipoyl]-L-lysyl-[protein] + CO2</text>
        <dbReference type="Rhea" id="RHEA:19189"/>
        <dbReference type="Rhea" id="RHEA-COMP:10474"/>
        <dbReference type="Rhea" id="RHEA-COMP:10478"/>
        <dbReference type="ChEBI" id="CHEBI:15361"/>
        <dbReference type="ChEBI" id="CHEBI:15378"/>
        <dbReference type="ChEBI" id="CHEBI:16526"/>
        <dbReference type="ChEBI" id="CHEBI:83099"/>
        <dbReference type="ChEBI" id="CHEBI:83111"/>
        <dbReference type="EC" id="1.2.4.1"/>
    </reaction>
</comment>
<dbReference type="AlphaFoldDB" id="A0A9J7ASS7"/>
<evidence type="ECO:0000256" key="4">
    <source>
        <dbReference type="ARBA" id="ARBA00025211"/>
    </source>
</evidence>
<dbReference type="InterPro" id="IPR029061">
    <property type="entry name" value="THDP-binding"/>
</dbReference>
<keyword evidence="3" id="KW-0786">Thiamine pyrophosphate</keyword>
<feature type="domain" description="Dehydrogenase E1 component" evidence="6">
    <location>
        <begin position="25"/>
        <end position="320"/>
    </location>
</feature>
<dbReference type="SUPFAM" id="SSF52518">
    <property type="entry name" value="Thiamin diphosphate-binding fold (THDP-binding)"/>
    <property type="match status" value="1"/>
</dbReference>
<evidence type="ECO:0000256" key="2">
    <source>
        <dbReference type="ARBA" id="ARBA00023002"/>
    </source>
</evidence>
<dbReference type="Proteomes" id="UP001060336">
    <property type="component" value="Chromosome"/>
</dbReference>
<sequence length="329" mass="36474">MAESTRNAAGVENDYRLRCLRQILRIRLVEETIAERYSEQEMRCPVHLSIGQEAAAVGVCDALRPDDRLFSSHRSHAHYLAKGGNLHAMMAEIYGRRDGCIGGRGGSMHLMDPDAGMMASIPIVASSIPLATGTALSDKFDGNGKVTISFIGDACLEEGVFHESANFARLRGLPVVFVCENNLYSVYTNLADRQPDRPLTDIPAAHGIESRHVDGNDLDAVRDAALWAVETARTGSPTFLLLDTYRWREHCGPNYDNHIGYRTEEEFQVWHAQDPLERYRKVLEEQGRLTAAEFATLEKDVQAEVDAAFAFATQSPLPEPSEARAHVYA</sequence>
<dbReference type="Pfam" id="PF00676">
    <property type="entry name" value="E1_dh"/>
    <property type="match status" value="1"/>
</dbReference>
<dbReference type="PANTHER" id="PTHR11516">
    <property type="entry name" value="PYRUVATE DEHYDROGENASE E1 COMPONENT, ALPHA SUBUNIT BACTERIAL AND ORGANELLAR"/>
    <property type="match status" value="1"/>
</dbReference>
<proteinExistence type="predicted"/>
<evidence type="ECO:0000313" key="7">
    <source>
        <dbReference type="EMBL" id="UUX48413.1"/>
    </source>
</evidence>
<gene>
    <name evidence="7" type="ORF">NUH88_13420</name>
</gene>
<evidence type="ECO:0000256" key="1">
    <source>
        <dbReference type="ARBA" id="ARBA00001964"/>
    </source>
</evidence>
<protein>
    <submittedName>
        <fullName evidence="7">Thiamine pyrophosphate-dependent dehydrogenase E1 component subunit alpha</fullName>
    </submittedName>
</protein>
<name>A0A9J7ASS7_9PROT</name>
<dbReference type="GO" id="GO:0004739">
    <property type="term" value="F:pyruvate dehydrogenase (acetyl-transferring) activity"/>
    <property type="evidence" value="ECO:0007669"/>
    <property type="project" value="UniProtKB-EC"/>
</dbReference>